<dbReference type="InterPro" id="IPR002912">
    <property type="entry name" value="ACT_dom"/>
</dbReference>
<dbReference type="PIRSF" id="PIRSF001500">
    <property type="entry name" value="Chor_mut_pdt_Ppr"/>
    <property type="match status" value="1"/>
</dbReference>
<organism evidence="11 12">
    <name type="scientific">Byssochlamys spectabilis</name>
    <name type="common">Paecilomyces variotii</name>
    <dbReference type="NCBI Taxonomy" id="264951"/>
    <lineage>
        <taxon>Eukaryota</taxon>
        <taxon>Fungi</taxon>
        <taxon>Dikarya</taxon>
        <taxon>Ascomycota</taxon>
        <taxon>Pezizomycotina</taxon>
        <taxon>Eurotiomycetes</taxon>
        <taxon>Eurotiomycetidae</taxon>
        <taxon>Eurotiales</taxon>
        <taxon>Thermoascaceae</taxon>
        <taxon>Paecilomyces</taxon>
    </lineage>
</organism>
<feature type="region of interest" description="Disordered" evidence="8">
    <location>
        <begin position="201"/>
        <end position="222"/>
    </location>
</feature>
<comment type="pathway">
    <text evidence="1">Amino-acid biosynthesis; L-phenylalanine biosynthesis; phenylpyruvate from prephenate: step 1/1.</text>
</comment>
<feature type="domain" description="Prephenate dehydratase" evidence="9">
    <location>
        <begin position="5"/>
        <end position="194"/>
    </location>
</feature>
<keyword evidence="6" id="KW-0456">Lyase</keyword>
<keyword evidence="12" id="KW-1185">Reference proteome</keyword>
<dbReference type="Gene3D" id="3.30.70.260">
    <property type="match status" value="1"/>
</dbReference>
<evidence type="ECO:0000256" key="5">
    <source>
        <dbReference type="ARBA" id="ARBA00023222"/>
    </source>
</evidence>
<dbReference type="SUPFAM" id="SSF53850">
    <property type="entry name" value="Periplasmic binding protein-like II"/>
    <property type="match status" value="1"/>
</dbReference>
<proteinExistence type="predicted"/>
<dbReference type="Gene3D" id="3.40.190.10">
    <property type="entry name" value="Periplasmic binding protein-like II"/>
    <property type="match status" value="2"/>
</dbReference>
<evidence type="ECO:0000256" key="1">
    <source>
        <dbReference type="ARBA" id="ARBA00004741"/>
    </source>
</evidence>
<dbReference type="GO" id="GO:0004664">
    <property type="term" value="F:prephenate dehydratase activity"/>
    <property type="evidence" value="ECO:0007669"/>
    <property type="project" value="UniProtKB-EC"/>
</dbReference>
<dbReference type="GO" id="GO:0009094">
    <property type="term" value="P:L-phenylalanine biosynthetic process"/>
    <property type="evidence" value="ECO:0007669"/>
    <property type="project" value="UniProtKB-UniPathway"/>
</dbReference>
<evidence type="ECO:0000256" key="2">
    <source>
        <dbReference type="ARBA" id="ARBA00013147"/>
    </source>
</evidence>
<comment type="caution">
    <text evidence="11">The sequence shown here is derived from an EMBL/GenBank/DDBJ whole genome shotgun (WGS) entry which is preliminary data.</text>
</comment>
<dbReference type="VEuPathDB" id="FungiDB:C8Q69DRAFT_31577"/>
<dbReference type="CDD" id="cd13532">
    <property type="entry name" value="PBP2_PDT_like"/>
    <property type="match status" value="1"/>
</dbReference>
<evidence type="ECO:0000259" key="9">
    <source>
        <dbReference type="PROSITE" id="PS51171"/>
    </source>
</evidence>
<evidence type="ECO:0000259" key="10">
    <source>
        <dbReference type="PROSITE" id="PS51671"/>
    </source>
</evidence>
<comment type="catalytic activity">
    <reaction evidence="7">
        <text>prephenate + H(+) = 3-phenylpyruvate + CO2 + H2O</text>
        <dbReference type="Rhea" id="RHEA:21648"/>
        <dbReference type="ChEBI" id="CHEBI:15377"/>
        <dbReference type="ChEBI" id="CHEBI:15378"/>
        <dbReference type="ChEBI" id="CHEBI:16526"/>
        <dbReference type="ChEBI" id="CHEBI:18005"/>
        <dbReference type="ChEBI" id="CHEBI:29934"/>
        <dbReference type="EC" id="4.2.1.51"/>
    </reaction>
</comment>
<feature type="domain" description="ACT" evidence="10">
    <location>
        <begin position="228"/>
        <end position="308"/>
    </location>
</feature>
<sequence>MQRLRVAFLGPAASFSHQAALECFGRSAELTPCPTFADIFSAVQQNDADYAAIPFENSTNGSVVQTLDLLADRDRVYSDIEICGEYYLTVHHCLLARKGTAPSASGSYDFINKLYTHPQAWGQCEKFLSEHFKGVEKQDVSSTSKAAEIAARDETGQSAAIASSFAAEYHGADILEANIEDKDDNTTRFLIVRNIRSEQTASSYPPSLANAGSAEKNEQSPAKRKTLVSFTVNHSSPGALADALLVFKTHGQNLTSINTRPSRSKPWHYVFFVECSETTSSPNDETVGQLLEDLGKVTESCRNLGTWDEQIS</sequence>
<dbReference type="EC" id="4.2.1.51" evidence="2"/>
<dbReference type="CDD" id="cd04905">
    <property type="entry name" value="ACT_CM-PDT"/>
    <property type="match status" value="1"/>
</dbReference>
<dbReference type="SUPFAM" id="SSF55021">
    <property type="entry name" value="ACT-like"/>
    <property type="match status" value="1"/>
</dbReference>
<dbReference type="FunFam" id="3.40.190.10:FF:000228">
    <property type="entry name" value="Chorismate mutase/prephenate dehydratase"/>
    <property type="match status" value="1"/>
</dbReference>
<dbReference type="STRING" id="264951.A0A443I6D5"/>
<dbReference type="PROSITE" id="PS51171">
    <property type="entry name" value="PREPHENATE_DEHYDR_3"/>
    <property type="match status" value="1"/>
</dbReference>
<dbReference type="FunFam" id="3.40.190.10:FF:000034">
    <property type="entry name" value="Chorismate mutase/prephenate dehydratase"/>
    <property type="match status" value="1"/>
</dbReference>
<dbReference type="GO" id="GO:0005737">
    <property type="term" value="C:cytoplasm"/>
    <property type="evidence" value="ECO:0007669"/>
    <property type="project" value="TreeGrafter"/>
</dbReference>
<dbReference type="AlphaFoldDB" id="A0A443I6D5"/>
<dbReference type="InterPro" id="IPR045865">
    <property type="entry name" value="ACT-like_dom_sf"/>
</dbReference>
<keyword evidence="4" id="KW-0057">Aromatic amino acid biosynthesis</keyword>
<name>A0A443I6D5_BYSSP</name>
<dbReference type="EMBL" id="RCNU01000001">
    <property type="protein sequence ID" value="RWQ99634.1"/>
    <property type="molecule type" value="Genomic_DNA"/>
</dbReference>
<evidence type="ECO:0000256" key="3">
    <source>
        <dbReference type="ARBA" id="ARBA00022605"/>
    </source>
</evidence>
<gene>
    <name evidence="11" type="ORF">C8Q69DRAFT_31577</name>
</gene>
<dbReference type="RefSeq" id="XP_028489279.1">
    <property type="nucleotide sequence ID" value="XM_028627306.1"/>
</dbReference>
<evidence type="ECO:0000256" key="6">
    <source>
        <dbReference type="ARBA" id="ARBA00023239"/>
    </source>
</evidence>
<dbReference type="PROSITE" id="PS51671">
    <property type="entry name" value="ACT"/>
    <property type="match status" value="1"/>
</dbReference>
<evidence type="ECO:0000313" key="11">
    <source>
        <dbReference type="EMBL" id="RWQ99634.1"/>
    </source>
</evidence>
<evidence type="ECO:0000256" key="7">
    <source>
        <dbReference type="ARBA" id="ARBA00047848"/>
    </source>
</evidence>
<evidence type="ECO:0000256" key="4">
    <source>
        <dbReference type="ARBA" id="ARBA00023141"/>
    </source>
</evidence>
<dbReference type="GeneID" id="39596583"/>
<reference evidence="11 12" key="1">
    <citation type="journal article" date="2018" name="Front. Microbiol.">
        <title>Genomic and genetic insights into a cosmopolitan fungus, Paecilomyces variotii (Eurotiales).</title>
        <authorList>
            <person name="Urquhart A.S."/>
            <person name="Mondo S.J."/>
            <person name="Makela M.R."/>
            <person name="Hane J.K."/>
            <person name="Wiebenga A."/>
            <person name="He G."/>
            <person name="Mihaltcheva S."/>
            <person name="Pangilinan J."/>
            <person name="Lipzen A."/>
            <person name="Barry K."/>
            <person name="de Vries R.P."/>
            <person name="Grigoriev I.V."/>
            <person name="Idnurm A."/>
        </authorList>
    </citation>
    <scope>NUCLEOTIDE SEQUENCE [LARGE SCALE GENOMIC DNA]</scope>
    <source>
        <strain evidence="11 12">CBS 101075</strain>
    </source>
</reference>
<dbReference type="UniPathway" id="UPA00121">
    <property type="reaction ID" value="UER00345"/>
</dbReference>
<dbReference type="PANTHER" id="PTHR21022:SF19">
    <property type="entry name" value="PREPHENATE DEHYDRATASE-RELATED"/>
    <property type="match status" value="1"/>
</dbReference>
<dbReference type="InterPro" id="IPR008242">
    <property type="entry name" value="Chor_mutase/pphenate_deHydtase"/>
</dbReference>
<evidence type="ECO:0000313" key="12">
    <source>
        <dbReference type="Proteomes" id="UP000283841"/>
    </source>
</evidence>
<accession>A0A443I6D5</accession>
<dbReference type="PANTHER" id="PTHR21022">
    <property type="entry name" value="PREPHENATE DEHYDRATASE P PROTEIN"/>
    <property type="match status" value="1"/>
</dbReference>
<protein>
    <recommendedName>
        <fullName evidence="2">prephenate dehydratase</fullName>
        <ecNumber evidence="2">4.2.1.51</ecNumber>
    </recommendedName>
</protein>
<dbReference type="Pfam" id="PF00800">
    <property type="entry name" value="PDT"/>
    <property type="match status" value="1"/>
</dbReference>
<dbReference type="NCBIfam" id="NF008865">
    <property type="entry name" value="PRK11898.1"/>
    <property type="match status" value="1"/>
</dbReference>
<keyword evidence="3" id="KW-0028">Amino-acid biosynthesis</keyword>
<evidence type="ECO:0000256" key="8">
    <source>
        <dbReference type="SAM" id="MobiDB-lite"/>
    </source>
</evidence>
<keyword evidence="5" id="KW-0584">Phenylalanine biosynthesis</keyword>
<dbReference type="Proteomes" id="UP000283841">
    <property type="component" value="Unassembled WGS sequence"/>
</dbReference>
<dbReference type="InterPro" id="IPR001086">
    <property type="entry name" value="Preph_deHydtase"/>
</dbReference>